<evidence type="ECO:0000313" key="2">
    <source>
        <dbReference type="EMBL" id="KAK7515724.1"/>
    </source>
</evidence>
<gene>
    <name evidence="2" type="ORF">IWZ03DRAFT_210478</name>
</gene>
<keyword evidence="3" id="KW-1185">Reference proteome</keyword>
<name>A0ABR1KP29_9PEZI</name>
<reference evidence="2 3" key="1">
    <citation type="submission" date="2024-04" db="EMBL/GenBank/DDBJ databases">
        <title>Phyllosticta paracitricarpa is synonymous to the EU quarantine fungus P. citricarpa based on phylogenomic analyses.</title>
        <authorList>
            <consortium name="Lawrence Berkeley National Laboratory"/>
            <person name="Van Ingen-Buijs V.A."/>
            <person name="Van Westerhoven A.C."/>
            <person name="Haridas S."/>
            <person name="Skiadas P."/>
            <person name="Martin F."/>
            <person name="Groenewald J.Z."/>
            <person name="Crous P.W."/>
            <person name="Seidl M.F."/>
        </authorList>
    </citation>
    <scope>NUCLEOTIDE SEQUENCE [LARGE SCALE GENOMIC DNA]</scope>
    <source>
        <strain evidence="2 3">CBS 123371</strain>
    </source>
</reference>
<evidence type="ECO:0000313" key="3">
    <source>
        <dbReference type="Proteomes" id="UP001363622"/>
    </source>
</evidence>
<feature type="transmembrane region" description="Helical" evidence="1">
    <location>
        <begin position="20"/>
        <end position="45"/>
    </location>
</feature>
<accession>A0ABR1KP29</accession>
<evidence type="ECO:0000256" key="1">
    <source>
        <dbReference type="SAM" id="Phobius"/>
    </source>
</evidence>
<comment type="caution">
    <text evidence="2">The sequence shown here is derived from an EMBL/GenBank/DDBJ whole genome shotgun (WGS) entry which is preliminary data.</text>
</comment>
<feature type="transmembrane region" description="Helical" evidence="1">
    <location>
        <begin position="57"/>
        <end position="76"/>
    </location>
</feature>
<keyword evidence="1" id="KW-0812">Transmembrane</keyword>
<proteinExistence type="predicted"/>
<keyword evidence="1" id="KW-1133">Transmembrane helix</keyword>
<dbReference type="EMBL" id="JBBPHU010000007">
    <property type="protein sequence ID" value="KAK7515724.1"/>
    <property type="molecule type" value="Genomic_DNA"/>
</dbReference>
<organism evidence="2 3">
    <name type="scientific">Phyllosticta citriasiana</name>
    <dbReference type="NCBI Taxonomy" id="595635"/>
    <lineage>
        <taxon>Eukaryota</taxon>
        <taxon>Fungi</taxon>
        <taxon>Dikarya</taxon>
        <taxon>Ascomycota</taxon>
        <taxon>Pezizomycotina</taxon>
        <taxon>Dothideomycetes</taxon>
        <taxon>Dothideomycetes incertae sedis</taxon>
        <taxon>Botryosphaeriales</taxon>
        <taxon>Phyllostictaceae</taxon>
        <taxon>Phyllosticta</taxon>
    </lineage>
</organism>
<keyword evidence="1" id="KW-0472">Membrane</keyword>
<protein>
    <submittedName>
        <fullName evidence="2">Uncharacterized protein</fullName>
    </submittedName>
</protein>
<dbReference type="Proteomes" id="UP001363622">
    <property type="component" value="Unassembled WGS sequence"/>
</dbReference>
<sequence length="95" mass="10586">MGWVDGWCSDDMGTNGLSIFLLSISIFSFLTLSLFSLFLTFPYLLFSNHYPVKICLFPLHFITASYLAVCIHGSSFSNVDRGKKALGTGHGWWIG</sequence>